<keyword evidence="3" id="KW-0547">Nucleotide-binding</keyword>
<gene>
    <name evidence="3" type="ORF">ACFP3V_22665</name>
</gene>
<keyword evidence="1" id="KW-0808">Transferase</keyword>
<dbReference type="InterPro" id="IPR050267">
    <property type="entry name" value="Anti-sigma-factor_SerPK"/>
</dbReference>
<evidence type="ECO:0000259" key="2">
    <source>
        <dbReference type="Pfam" id="PF13581"/>
    </source>
</evidence>
<keyword evidence="3" id="KW-0067">ATP-binding</keyword>
<evidence type="ECO:0000313" key="3">
    <source>
        <dbReference type="EMBL" id="MFC5910008.1"/>
    </source>
</evidence>
<reference evidence="4" key="1">
    <citation type="journal article" date="2019" name="Int. J. Syst. Evol. Microbiol.">
        <title>The Global Catalogue of Microorganisms (GCM) 10K type strain sequencing project: providing services to taxonomists for standard genome sequencing and annotation.</title>
        <authorList>
            <consortium name="The Broad Institute Genomics Platform"/>
            <consortium name="The Broad Institute Genome Sequencing Center for Infectious Disease"/>
            <person name="Wu L."/>
            <person name="Ma J."/>
        </authorList>
    </citation>
    <scope>NUCLEOTIDE SEQUENCE [LARGE SCALE GENOMIC DNA]</scope>
    <source>
        <strain evidence="4">JCM 4816</strain>
    </source>
</reference>
<keyword evidence="1" id="KW-0723">Serine/threonine-protein kinase</keyword>
<organism evidence="3 4">
    <name type="scientific">Streptacidiphilus monticola</name>
    <dbReference type="NCBI Taxonomy" id="2161674"/>
    <lineage>
        <taxon>Bacteria</taxon>
        <taxon>Bacillati</taxon>
        <taxon>Actinomycetota</taxon>
        <taxon>Actinomycetes</taxon>
        <taxon>Kitasatosporales</taxon>
        <taxon>Streptomycetaceae</taxon>
        <taxon>Streptacidiphilus</taxon>
    </lineage>
</organism>
<dbReference type="RefSeq" id="WP_380586409.1">
    <property type="nucleotide sequence ID" value="NZ_JBHSQJ010000099.1"/>
</dbReference>
<comment type="caution">
    <text evidence="3">The sequence shown here is derived from an EMBL/GenBank/DDBJ whole genome shotgun (WGS) entry which is preliminary data.</text>
</comment>
<evidence type="ECO:0000256" key="1">
    <source>
        <dbReference type="ARBA" id="ARBA00022527"/>
    </source>
</evidence>
<proteinExistence type="predicted"/>
<keyword evidence="4" id="KW-1185">Reference proteome</keyword>
<sequence>MTEISSAAAQRRRLTYFPESRQVARGRAFVREALTAGAPGGRPFAADPDEVDDVLLAASELLSNAIQHAGGVRELVVTLRDGLVRLDVLDASPVEPRLLAPGQPTRPGGHGLQVVNRLAARWGSDPVPGGKSVWAEFPLVTADAPGGG</sequence>
<dbReference type="InterPro" id="IPR036890">
    <property type="entry name" value="HATPase_C_sf"/>
</dbReference>
<dbReference type="SUPFAM" id="SSF55874">
    <property type="entry name" value="ATPase domain of HSP90 chaperone/DNA topoisomerase II/histidine kinase"/>
    <property type="match status" value="1"/>
</dbReference>
<protein>
    <submittedName>
        <fullName evidence="3">ATP-binding protein</fullName>
    </submittedName>
</protein>
<dbReference type="Proteomes" id="UP001596174">
    <property type="component" value="Unassembled WGS sequence"/>
</dbReference>
<keyword evidence="1" id="KW-0418">Kinase</keyword>
<dbReference type="CDD" id="cd16936">
    <property type="entry name" value="HATPase_RsbW-like"/>
    <property type="match status" value="1"/>
</dbReference>
<dbReference type="Pfam" id="PF13581">
    <property type="entry name" value="HATPase_c_2"/>
    <property type="match status" value="1"/>
</dbReference>
<accession>A0ABW1G6U6</accession>
<name>A0ABW1G6U6_9ACTN</name>
<dbReference type="PANTHER" id="PTHR35526:SF3">
    <property type="entry name" value="ANTI-SIGMA-F FACTOR RSBW"/>
    <property type="match status" value="1"/>
</dbReference>
<evidence type="ECO:0000313" key="4">
    <source>
        <dbReference type="Proteomes" id="UP001596174"/>
    </source>
</evidence>
<dbReference type="EMBL" id="JBHSQJ010000099">
    <property type="protein sequence ID" value="MFC5910008.1"/>
    <property type="molecule type" value="Genomic_DNA"/>
</dbReference>
<feature type="domain" description="Histidine kinase/HSP90-like ATPase" evidence="2">
    <location>
        <begin position="42"/>
        <end position="135"/>
    </location>
</feature>
<dbReference type="GO" id="GO:0005524">
    <property type="term" value="F:ATP binding"/>
    <property type="evidence" value="ECO:0007669"/>
    <property type="project" value="UniProtKB-KW"/>
</dbReference>
<dbReference type="InterPro" id="IPR003594">
    <property type="entry name" value="HATPase_dom"/>
</dbReference>
<dbReference type="PANTHER" id="PTHR35526">
    <property type="entry name" value="ANTI-SIGMA-F FACTOR RSBW-RELATED"/>
    <property type="match status" value="1"/>
</dbReference>
<dbReference type="Gene3D" id="3.30.565.10">
    <property type="entry name" value="Histidine kinase-like ATPase, C-terminal domain"/>
    <property type="match status" value="1"/>
</dbReference>